<accession>W7TK32</accession>
<organism evidence="1 2">
    <name type="scientific">Nannochloropsis gaditana</name>
    <dbReference type="NCBI Taxonomy" id="72520"/>
    <lineage>
        <taxon>Eukaryota</taxon>
        <taxon>Sar</taxon>
        <taxon>Stramenopiles</taxon>
        <taxon>Ochrophyta</taxon>
        <taxon>Eustigmatophyceae</taxon>
        <taxon>Eustigmatales</taxon>
        <taxon>Monodopsidaceae</taxon>
        <taxon>Nannochloropsis</taxon>
    </lineage>
</organism>
<name>W7TK32_9STRA</name>
<keyword evidence="2" id="KW-1185">Reference proteome</keyword>
<dbReference type="EMBL" id="AZIL01002822">
    <property type="protein sequence ID" value="EWM20761.1"/>
    <property type="molecule type" value="Genomic_DNA"/>
</dbReference>
<evidence type="ECO:0000313" key="2">
    <source>
        <dbReference type="Proteomes" id="UP000019335"/>
    </source>
</evidence>
<evidence type="ECO:0000313" key="1">
    <source>
        <dbReference type="EMBL" id="EWM20761.1"/>
    </source>
</evidence>
<dbReference type="OrthoDB" id="189357at2759"/>
<protein>
    <submittedName>
        <fullName evidence="1">Uncharacterized protein</fullName>
    </submittedName>
</protein>
<gene>
    <name evidence="1" type="ORF">Naga_100405g3</name>
</gene>
<sequence length="226" mass="25181">MHPYIPLFSPPFFSCPLLSQTLTFKGASRLKETWNDFYRRSSAFFGVREVCDCYREEGKAPHVENRYYVNEEKDLRVSFIGWFGNHPPRGHAIPASAPLTQDALGCAPGACQGPVNWEAPVSSLLQGSFLRATVRPTHLFLNAGLWGPISGAVLSDVVEAAKNLSTSEHVDVFWKTTTSRSEKASTVRKEGGKTLLTRGGGMKGRRRGQRRAPCFPVRELLYELHL</sequence>
<reference evidence="1 2" key="1">
    <citation type="journal article" date="2014" name="Mol. Plant">
        <title>Chromosome Scale Genome Assembly and Transcriptome Profiling of Nannochloropsis gaditana in Nitrogen Depletion.</title>
        <authorList>
            <person name="Corteggiani Carpinelli E."/>
            <person name="Telatin A."/>
            <person name="Vitulo N."/>
            <person name="Forcato C."/>
            <person name="D'Angelo M."/>
            <person name="Schiavon R."/>
            <person name="Vezzi A."/>
            <person name="Giacometti G.M."/>
            <person name="Morosinotto T."/>
            <person name="Valle G."/>
        </authorList>
    </citation>
    <scope>NUCLEOTIDE SEQUENCE [LARGE SCALE GENOMIC DNA]</scope>
    <source>
        <strain evidence="1 2">B-31</strain>
    </source>
</reference>
<dbReference type="AlphaFoldDB" id="W7TK32"/>
<comment type="caution">
    <text evidence="1">The sequence shown here is derived from an EMBL/GenBank/DDBJ whole genome shotgun (WGS) entry which is preliminary data.</text>
</comment>
<proteinExistence type="predicted"/>
<dbReference type="Proteomes" id="UP000019335">
    <property type="component" value="Unassembled WGS sequence"/>
</dbReference>